<dbReference type="PATRIC" id="fig|74031.6.peg.905"/>
<dbReference type="RefSeq" id="WP_050661816.1">
    <property type="nucleotide sequence ID" value="NZ_CP118494.1"/>
</dbReference>
<dbReference type="Gene3D" id="3.40.630.10">
    <property type="entry name" value="Zn peptidases"/>
    <property type="match status" value="1"/>
</dbReference>
<dbReference type="OrthoDB" id="9777385at2"/>
<comment type="cofactor">
    <cofactor evidence="2">
        <name>Mn(2+)</name>
        <dbReference type="ChEBI" id="CHEBI:29035"/>
    </cofactor>
    <text evidence="2">The Mn(2+) ion enhances activity.</text>
</comment>
<dbReference type="SUPFAM" id="SSF55031">
    <property type="entry name" value="Bacterial exopeptidase dimerisation domain"/>
    <property type="match status" value="1"/>
</dbReference>
<dbReference type="FunFam" id="3.30.70.360:FF:000001">
    <property type="entry name" value="N-acetyldiaminopimelate deacetylase"/>
    <property type="match status" value="1"/>
</dbReference>
<dbReference type="STRING" id="74031.SAMN04488077_101179"/>
<dbReference type="GO" id="GO:0019877">
    <property type="term" value="P:diaminopimelate biosynthetic process"/>
    <property type="evidence" value="ECO:0007669"/>
    <property type="project" value="UniProtKB-ARBA"/>
</dbReference>
<evidence type="ECO:0000313" key="4">
    <source>
        <dbReference type="EMBL" id="KNX42580.1"/>
    </source>
</evidence>
<dbReference type="EMBL" id="LGVV01000007">
    <property type="protein sequence ID" value="KNX42580.1"/>
    <property type="molecule type" value="Genomic_DNA"/>
</dbReference>
<feature type="binding site" evidence="2">
    <location>
        <position position="163"/>
    </location>
    <ligand>
        <name>Mn(2+)</name>
        <dbReference type="ChEBI" id="CHEBI:29035"/>
        <label>2</label>
    </ligand>
</feature>
<keyword evidence="2" id="KW-0479">Metal-binding</keyword>
<dbReference type="Pfam" id="PF01546">
    <property type="entry name" value="Peptidase_M20"/>
    <property type="match status" value="1"/>
</dbReference>
<dbReference type="PANTHER" id="PTHR11014:SF63">
    <property type="entry name" value="METALLOPEPTIDASE, PUTATIVE (AFU_ORTHOLOGUE AFUA_6G09600)-RELATED"/>
    <property type="match status" value="1"/>
</dbReference>
<dbReference type="CDD" id="cd05666">
    <property type="entry name" value="M20_Acy1-like"/>
    <property type="match status" value="1"/>
</dbReference>
<keyword evidence="5" id="KW-1185">Reference proteome</keyword>
<dbReference type="Pfam" id="PF07687">
    <property type="entry name" value="M20_dimer"/>
    <property type="match status" value="1"/>
</dbReference>
<dbReference type="InterPro" id="IPR002933">
    <property type="entry name" value="Peptidase_M20"/>
</dbReference>
<keyword evidence="1 4" id="KW-0378">Hydrolase</keyword>
<name>A0A0L6CY09_9RHOB</name>
<feature type="binding site" evidence="2">
    <location>
        <position position="358"/>
    </location>
    <ligand>
        <name>Mn(2+)</name>
        <dbReference type="ChEBI" id="CHEBI:29035"/>
        <label>2</label>
    </ligand>
</feature>
<evidence type="ECO:0000256" key="2">
    <source>
        <dbReference type="PIRSR" id="PIRSR005962-1"/>
    </source>
</evidence>
<evidence type="ECO:0000259" key="3">
    <source>
        <dbReference type="Pfam" id="PF07687"/>
    </source>
</evidence>
<gene>
    <name evidence="4" type="primary">yxeP_1</name>
    <name evidence="4" type="ORF">ROTO_08820</name>
</gene>
<dbReference type="InterPro" id="IPR017439">
    <property type="entry name" value="Amidohydrolase"/>
</dbReference>
<dbReference type="NCBIfam" id="TIGR01891">
    <property type="entry name" value="amidohydrolases"/>
    <property type="match status" value="1"/>
</dbReference>
<evidence type="ECO:0000313" key="5">
    <source>
        <dbReference type="Proteomes" id="UP000037046"/>
    </source>
</evidence>
<accession>A0A0L6CY09</accession>
<dbReference type="Gene3D" id="3.30.70.360">
    <property type="match status" value="1"/>
</dbReference>
<dbReference type="AlphaFoldDB" id="A0A0L6CY09"/>
<dbReference type="PANTHER" id="PTHR11014">
    <property type="entry name" value="PEPTIDASE M20 FAMILY MEMBER"/>
    <property type="match status" value="1"/>
</dbReference>
<dbReference type="EC" id="3.-.-.-" evidence="4"/>
<dbReference type="Proteomes" id="UP000037046">
    <property type="component" value="Unassembled WGS sequence"/>
</dbReference>
<dbReference type="SUPFAM" id="SSF53187">
    <property type="entry name" value="Zn-dependent exopeptidases"/>
    <property type="match status" value="1"/>
</dbReference>
<dbReference type="InterPro" id="IPR036264">
    <property type="entry name" value="Bact_exopeptidase_dim_dom"/>
</dbReference>
<keyword evidence="2" id="KW-0464">Manganese</keyword>
<dbReference type="InterPro" id="IPR011650">
    <property type="entry name" value="Peptidase_M20_dimer"/>
</dbReference>
<evidence type="ECO:0000256" key="1">
    <source>
        <dbReference type="ARBA" id="ARBA00022801"/>
    </source>
</evidence>
<feature type="binding site" evidence="2">
    <location>
        <position position="104"/>
    </location>
    <ligand>
        <name>Mn(2+)</name>
        <dbReference type="ChEBI" id="CHEBI:29035"/>
        <label>2</label>
    </ligand>
</feature>
<dbReference type="GO" id="GO:0050118">
    <property type="term" value="F:N-acetyldiaminopimelate deacetylase activity"/>
    <property type="evidence" value="ECO:0007669"/>
    <property type="project" value="UniProtKB-ARBA"/>
</dbReference>
<dbReference type="PIRSF" id="PIRSF005962">
    <property type="entry name" value="Pept_M20D_amidohydro"/>
    <property type="match status" value="1"/>
</dbReference>
<protein>
    <submittedName>
        <fullName evidence="4">Putative hydrolase YxeP</fullName>
        <ecNumber evidence="4">3.-.-.-</ecNumber>
    </submittedName>
</protein>
<feature type="binding site" evidence="2">
    <location>
        <position position="137"/>
    </location>
    <ligand>
        <name>Mn(2+)</name>
        <dbReference type="ChEBI" id="CHEBI:29035"/>
        <label>2</label>
    </ligand>
</feature>
<feature type="binding site" evidence="2">
    <location>
        <position position="102"/>
    </location>
    <ligand>
        <name>Mn(2+)</name>
        <dbReference type="ChEBI" id="CHEBI:29035"/>
        <label>2</label>
    </ligand>
</feature>
<comment type="caution">
    <text evidence="4">The sequence shown here is derived from an EMBL/GenBank/DDBJ whole genome shotgun (WGS) entry which is preliminary data.</text>
</comment>
<reference evidence="5" key="1">
    <citation type="submission" date="2015-07" db="EMBL/GenBank/DDBJ databases">
        <title>Draft Genome Sequence of Roseovarius tolerans EL-164, a producer of N-Acylated Alanine Methyl Esters (NAMEs).</title>
        <authorList>
            <person name="Voget S."/>
            <person name="Bruns H."/>
            <person name="Wagner-Doebler I."/>
            <person name="Schulz S."/>
            <person name="Daniel R."/>
        </authorList>
    </citation>
    <scope>NUCLEOTIDE SEQUENCE [LARGE SCALE GENOMIC DNA]</scope>
    <source>
        <strain evidence="5">EL-164</strain>
    </source>
</reference>
<sequence>MAVINRIAGFADEMTAWRRHLHAHPEIGFDCHETAAFVVERLQEFGIEKIETGIAESGVVAVIEGQGDGPCIGLRADMDALPMEEVTGLDYASKMPGKMHACGHDGHTTMLLAAAKYLAETRNFAGKVVLIFQPAEEGPGGGRVMVEEGVLSRHAVDQVYALHTLPGAPEGTFETTPGPIMAAVDSLHVDVIGQGGHGAFPHETRDPVIAAVAIVQAIQTIVTRNRNPLDDLVISVTQIHTGSADNIIPESAYINATIRTFSPEVQAMVHRRLREVADGTAAAHGVRAEVRIDLGYPATLNDGEKTSFAADVAREVVGADAVIADRTREMGAEDFSYMLQERPGCYLFLGQGEGPGLHHPGFNFNDAVAPVGASFFARLVERAQPMSGAN</sequence>
<dbReference type="GO" id="GO:0046872">
    <property type="term" value="F:metal ion binding"/>
    <property type="evidence" value="ECO:0007669"/>
    <property type="project" value="UniProtKB-KW"/>
</dbReference>
<feature type="domain" description="Peptidase M20 dimerisation" evidence="3">
    <location>
        <begin position="186"/>
        <end position="276"/>
    </location>
</feature>
<organism evidence="4 5">
    <name type="scientific">Roseovarius tolerans</name>
    <dbReference type="NCBI Taxonomy" id="74031"/>
    <lineage>
        <taxon>Bacteria</taxon>
        <taxon>Pseudomonadati</taxon>
        <taxon>Pseudomonadota</taxon>
        <taxon>Alphaproteobacteria</taxon>
        <taxon>Rhodobacterales</taxon>
        <taxon>Roseobacteraceae</taxon>
        <taxon>Roseovarius</taxon>
    </lineage>
</organism>
<proteinExistence type="predicted"/>